<dbReference type="Proteomes" id="UP000526501">
    <property type="component" value="Unassembled WGS sequence"/>
</dbReference>
<dbReference type="AlphaFoldDB" id="A0A7X1EBP3"/>
<evidence type="ECO:0000313" key="3">
    <source>
        <dbReference type="Proteomes" id="UP000526501"/>
    </source>
</evidence>
<evidence type="ECO:0000256" key="1">
    <source>
        <dbReference type="SAM" id="SignalP"/>
    </source>
</evidence>
<dbReference type="EMBL" id="JACHVC010000013">
    <property type="protein sequence ID" value="MBC2608017.1"/>
    <property type="molecule type" value="Genomic_DNA"/>
</dbReference>
<name>A0A7X1EBP3_9BACT</name>
<evidence type="ECO:0000313" key="2">
    <source>
        <dbReference type="EMBL" id="MBC2608017.1"/>
    </source>
</evidence>
<reference evidence="2 3" key="1">
    <citation type="submission" date="2020-07" db="EMBL/GenBank/DDBJ databases">
        <authorList>
            <person name="Feng X."/>
        </authorList>
    </citation>
    <scope>NUCLEOTIDE SEQUENCE [LARGE SCALE GENOMIC DNA]</scope>
    <source>
        <strain evidence="2 3">JCM23202</strain>
    </source>
</reference>
<keyword evidence="1" id="KW-0732">Signal</keyword>
<feature type="chain" id="PRO_5030729032" description="PEP-CTERM protein-sorting domain-containing protein" evidence="1">
    <location>
        <begin position="29"/>
        <end position="207"/>
    </location>
</feature>
<accession>A0A7X1EBP3</accession>
<gene>
    <name evidence="2" type="ORF">H5P27_18330</name>
</gene>
<comment type="caution">
    <text evidence="2">The sequence shown here is derived from an EMBL/GenBank/DDBJ whole genome shotgun (WGS) entry which is preliminary data.</text>
</comment>
<sequence length="207" mass="22869">MRIHPLPRRATVSLFFVLSLLVAKSASAVTMELYTQVLSNSIYATPGVEDMDLDYDYYSYPLISQVGAGDFLRVEIYFSPFKMWWDSDPIPGRYEVDVFGLYDSSDNYVGGDGAISTYWREVNGRRVFDTLSGPSILDLDVNISAEDFTGTIRFLGVRHVGWGNLTVQVLGGRFAEGSLPAVPDPVGTAALLFGSLSGLVLFRRLQS</sequence>
<proteinExistence type="predicted"/>
<dbReference type="RefSeq" id="WP_185661875.1">
    <property type="nucleotide sequence ID" value="NZ_CAWPOO010000013.1"/>
</dbReference>
<evidence type="ECO:0008006" key="4">
    <source>
        <dbReference type="Google" id="ProtNLM"/>
    </source>
</evidence>
<protein>
    <recommendedName>
        <fullName evidence="4">PEP-CTERM protein-sorting domain-containing protein</fullName>
    </recommendedName>
</protein>
<organism evidence="2 3">
    <name type="scientific">Pelagicoccus albus</name>
    <dbReference type="NCBI Taxonomy" id="415222"/>
    <lineage>
        <taxon>Bacteria</taxon>
        <taxon>Pseudomonadati</taxon>
        <taxon>Verrucomicrobiota</taxon>
        <taxon>Opitutia</taxon>
        <taxon>Puniceicoccales</taxon>
        <taxon>Pelagicoccaceae</taxon>
        <taxon>Pelagicoccus</taxon>
    </lineage>
</organism>
<keyword evidence="3" id="KW-1185">Reference proteome</keyword>
<feature type="signal peptide" evidence="1">
    <location>
        <begin position="1"/>
        <end position="28"/>
    </location>
</feature>